<dbReference type="AlphaFoldDB" id="D2Z5S4"/>
<dbReference type="Proteomes" id="UP000006427">
    <property type="component" value="Unassembled WGS sequence"/>
</dbReference>
<evidence type="ECO:0000313" key="7">
    <source>
        <dbReference type="EMBL" id="EFC90821.1"/>
    </source>
</evidence>
<feature type="transmembrane region" description="Helical" evidence="6">
    <location>
        <begin position="315"/>
        <end position="334"/>
    </location>
</feature>
<feature type="transmembrane region" description="Helical" evidence="6">
    <location>
        <begin position="209"/>
        <end position="233"/>
    </location>
</feature>
<comment type="caution">
    <text evidence="7">The sequence shown here is derived from an EMBL/GenBank/DDBJ whole genome shotgun (WGS) entry which is preliminary data.</text>
</comment>
<dbReference type="InterPro" id="IPR002797">
    <property type="entry name" value="Polysacc_synth"/>
</dbReference>
<evidence type="ECO:0000313" key="8">
    <source>
        <dbReference type="Proteomes" id="UP000006427"/>
    </source>
</evidence>
<dbReference type="GO" id="GO:0005886">
    <property type="term" value="C:plasma membrane"/>
    <property type="evidence" value="ECO:0007669"/>
    <property type="project" value="UniProtKB-SubCell"/>
</dbReference>
<feature type="transmembrane region" description="Helical" evidence="6">
    <location>
        <begin position="340"/>
        <end position="361"/>
    </location>
</feature>
<feature type="transmembrane region" description="Helical" evidence="6">
    <location>
        <begin position="36"/>
        <end position="59"/>
    </location>
</feature>
<feature type="transmembrane region" description="Helical" evidence="6">
    <location>
        <begin position="172"/>
        <end position="189"/>
    </location>
</feature>
<organism evidence="7 8">
    <name type="scientific">Dethiosulfovibrio peptidovorans DSM 11002</name>
    <dbReference type="NCBI Taxonomy" id="469381"/>
    <lineage>
        <taxon>Bacteria</taxon>
        <taxon>Thermotogati</taxon>
        <taxon>Synergistota</taxon>
        <taxon>Synergistia</taxon>
        <taxon>Synergistales</taxon>
        <taxon>Dethiosulfovibrionaceae</taxon>
        <taxon>Dethiosulfovibrio</taxon>
    </lineage>
</organism>
<feature type="transmembrane region" description="Helical" evidence="6">
    <location>
        <begin position="102"/>
        <end position="123"/>
    </location>
</feature>
<dbReference type="eggNOG" id="COG2244">
    <property type="taxonomic scope" value="Bacteria"/>
</dbReference>
<feature type="transmembrane region" description="Helical" evidence="6">
    <location>
        <begin position="129"/>
        <end position="151"/>
    </location>
</feature>
<proteinExistence type="predicted"/>
<evidence type="ECO:0000256" key="5">
    <source>
        <dbReference type="ARBA" id="ARBA00023136"/>
    </source>
</evidence>
<dbReference type="STRING" id="469381.Dpep_0795"/>
<evidence type="ECO:0000256" key="2">
    <source>
        <dbReference type="ARBA" id="ARBA00022475"/>
    </source>
</evidence>
<name>D2Z5S4_9BACT</name>
<dbReference type="EMBL" id="ABTR02000001">
    <property type="protein sequence ID" value="EFC90821.1"/>
    <property type="molecule type" value="Genomic_DNA"/>
</dbReference>
<evidence type="ECO:0000256" key="1">
    <source>
        <dbReference type="ARBA" id="ARBA00004651"/>
    </source>
</evidence>
<comment type="subcellular location">
    <subcellularLocation>
        <location evidence="1">Cell membrane</location>
        <topology evidence="1">Multi-pass membrane protein</topology>
    </subcellularLocation>
</comment>
<keyword evidence="4 6" id="KW-1133">Transmembrane helix</keyword>
<dbReference type="PANTHER" id="PTHR30250">
    <property type="entry name" value="PST FAMILY PREDICTED COLANIC ACID TRANSPORTER"/>
    <property type="match status" value="1"/>
</dbReference>
<dbReference type="PaxDb" id="469381-Dpep_0795"/>
<feature type="transmembrane region" description="Helical" evidence="6">
    <location>
        <begin position="373"/>
        <end position="391"/>
    </location>
</feature>
<evidence type="ECO:0000256" key="4">
    <source>
        <dbReference type="ARBA" id="ARBA00022989"/>
    </source>
</evidence>
<gene>
    <name evidence="7" type="ORF">Dpep_0795</name>
</gene>
<dbReference type="Pfam" id="PF01943">
    <property type="entry name" value="Polysacc_synt"/>
    <property type="match status" value="1"/>
</dbReference>
<feature type="transmembrane region" description="Helical" evidence="6">
    <location>
        <begin position="253"/>
        <end position="277"/>
    </location>
</feature>
<keyword evidence="2" id="KW-1003">Cell membrane</keyword>
<evidence type="ECO:0000256" key="3">
    <source>
        <dbReference type="ARBA" id="ARBA00022692"/>
    </source>
</evidence>
<protein>
    <submittedName>
        <fullName evidence="7">Polysaccharide transporter</fullName>
    </submittedName>
</protein>
<sequence>MSMYTVVMSLGGLISYAGLDQAFVREYSCSQDKTSLFRRCIAIPLVLVSLFSTVFMLGYSYFSTLLWGSPTLLGSSLLCLGFIFSVFDRFASLVIRMQERAWTYSSILIFRQALRLGFTLIFLKLFSRGYITLISASVLSIALSSAAGIFLSRNYWFSPWRSVFNGAALKPLLRFGLPLVPASIMMWVLNGMDKIALRHWGTFQDLGVYSAGFKIVGVLSIVNMAFSTFWAPVSYRWFESGVSVDRFDKVAKYLALSLTVLAISLTIARNLIVLLLGPEYRAASDLVPFLMFVPIMYLLSEVTGIGIGFSRRSEFHLLASGVAALSNLIGNWILVPLYGAMGASVATAISYIIFMVLKSVIGSLLWRKNLGQPFVYLMVLIMIGASFWVYLGQ</sequence>
<reference evidence="7 8" key="1">
    <citation type="journal article" date="2010" name="Stand. Genomic Sci.">
        <title>Permanent draft genome sequence of Dethiosulfovibrio peptidovorans type strain (SEBR 4207).</title>
        <authorList>
            <person name="Labutti K."/>
            <person name="Mayilraj S."/>
            <person name="Clum A."/>
            <person name="Lucas S."/>
            <person name="Glavina Del Rio T."/>
            <person name="Nolan M."/>
            <person name="Tice H."/>
            <person name="Cheng J.F."/>
            <person name="Pitluck S."/>
            <person name="Liolios K."/>
            <person name="Ivanova N."/>
            <person name="Mavromatis K."/>
            <person name="Mikhailova N."/>
            <person name="Pati A."/>
            <person name="Goodwin L."/>
            <person name="Chen A."/>
            <person name="Palaniappan K."/>
            <person name="Land M."/>
            <person name="Hauser L."/>
            <person name="Chang Y.J."/>
            <person name="Jeffries C.D."/>
            <person name="Rohde M."/>
            <person name="Spring S."/>
            <person name="Goker M."/>
            <person name="Woyke T."/>
            <person name="Bristow J."/>
            <person name="Eisen J.A."/>
            <person name="Markowitz V."/>
            <person name="Hugenholtz P."/>
            <person name="Kyrpides N.C."/>
            <person name="Klenk H.P."/>
            <person name="Lapidus A."/>
        </authorList>
    </citation>
    <scope>NUCLEOTIDE SEQUENCE [LARGE SCALE GENOMIC DNA]</scope>
    <source>
        <strain evidence="7 8">DSM 11002</strain>
    </source>
</reference>
<keyword evidence="8" id="KW-1185">Reference proteome</keyword>
<keyword evidence="5 6" id="KW-0472">Membrane</keyword>
<accession>D2Z5S4</accession>
<feature type="transmembrane region" description="Helical" evidence="6">
    <location>
        <begin position="289"/>
        <end position="308"/>
    </location>
</feature>
<feature type="transmembrane region" description="Helical" evidence="6">
    <location>
        <begin position="71"/>
        <end position="90"/>
    </location>
</feature>
<evidence type="ECO:0000256" key="6">
    <source>
        <dbReference type="SAM" id="Phobius"/>
    </source>
</evidence>
<dbReference type="InterPro" id="IPR050833">
    <property type="entry name" value="Poly_Biosynth_Transport"/>
</dbReference>
<dbReference type="PANTHER" id="PTHR30250:SF11">
    <property type="entry name" value="O-ANTIGEN TRANSPORTER-RELATED"/>
    <property type="match status" value="1"/>
</dbReference>
<keyword evidence="3 6" id="KW-0812">Transmembrane</keyword>